<keyword evidence="2" id="KW-1185">Reference proteome</keyword>
<organism evidence="1 2">
    <name type="scientific">Apostasia shenzhenica</name>
    <dbReference type="NCBI Taxonomy" id="1088818"/>
    <lineage>
        <taxon>Eukaryota</taxon>
        <taxon>Viridiplantae</taxon>
        <taxon>Streptophyta</taxon>
        <taxon>Embryophyta</taxon>
        <taxon>Tracheophyta</taxon>
        <taxon>Spermatophyta</taxon>
        <taxon>Magnoliopsida</taxon>
        <taxon>Liliopsida</taxon>
        <taxon>Asparagales</taxon>
        <taxon>Orchidaceae</taxon>
        <taxon>Apostasioideae</taxon>
        <taxon>Apostasia</taxon>
    </lineage>
</organism>
<reference evidence="1 2" key="1">
    <citation type="journal article" date="2017" name="Nature">
        <title>The Apostasia genome and the evolution of orchids.</title>
        <authorList>
            <person name="Zhang G.Q."/>
            <person name="Liu K.W."/>
            <person name="Li Z."/>
            <person name="Lohaus R."/>
            <person name="Hsiao Y.Y."/>
            <person name="Niu S.C."/>
            <person name="Wang J.Y."/>
            <person name="Lin Y.C."/>
            <person name="Xu Q."/>
            <person name="Chen L.J."/>
            <person name="Yoshida K."/>
            <person name="Fujiwara S."/>
            <person name="Wang Z.W."/>
            <person name="Zhang Y.Q."/>
            <person name="Mitsuda N."/>
            <person name="Wang M."/>
            <person name="Liu G.H."/>
            <person name="Pecoraro L."/>
            <person name="Huang H.X."/>
            <person name="Xiao X.J."/>
            <person name="Lin M."/>
            <person name="Wu X.Y."/>
            <person name="Wu W.L."/>
            <person name="Chen Y.Y."/>
            <person name="Chang S.B."/>
            <person name="Sakamoto S."/>
            <person name="Ohme-Takagi M."/>
            <person name="Yagi M."/>
            <person name="Zeng S.J."/>
            <person name="Shen C.Y."/>
            <person name="Yeh C.M."/>
            <person name="Luo Y.B."/>
            <person name="Tsai W.C."/>
            <person name="Van de Peer Y."/>
            <person name="Liu Z.J."/>
        </authorList>
    </citation>
    <scope>NUCLEOTIDE SEQUENCE [LARGE SCALE GENOMIC DNA]</scope>
    <source>
        <strain evidence="2">cv. Shenzhen</strain>
        <tissue evidence="1">Stem</tissue>
    </source>
</reference>
<gene>
    <name evidence="1" type="ORF">AXF42_Ash017634</name>
</gene>
<evidence type="ECO:0000313" key="1">
    <source>
        <dbReference type="EMBL" id="PKA50755.1"/>
    </source>
</evidence>
<dbReference type="Proteomes" id="UP000236161">
    <property type="component" value="Unassembled WGS sequence"/>
</dbReference>
<accession>A0A2I0A5E0</accession>
<dbReference type="EMBL" id="KZ452018">
    <property type="protein sequence ID" value="PKA50755.1"/>
    <property type="molecule type" value="Genomic_DNA"/>
</dbReference>
<dbReference type="AlphaFoldDB" id="A0A2I0A5E0"/>
<name>A0A2I0A5E0_9ASPA</name>
<evidence type="ECO:0000313" key="2">
    <source>
        <dbReference type="Proteomes" id="UP000236161"/>
    </source>
</evidence>
<protein>
    <submittedName>
        <fullName evidence="1">Uncharacterized protein</fullName>
    </submittedName>
</protein>
<proteinExistence type="predicted"/>
<sequence length="57" mass="6181">MFGLQLTNFVHDISSSSSHIGHDVSQLSPNIDDDVSQLYLSLSACSGRTVFNAACFF</sequence>